<evidence type="ECO:0000259" key="17">
    <source>
        <dbReference type="SMART" id="SM01060"/>
    </source>
</evidence>
<dbReference type="InterPro" id="IPR024712">
    <property type="entry name" value="Catalase_clade2"/>
</dbReference>
<dbReference type="GO" id="GO:0005829">
    <property type="term" value="C:cytosol"/>
    <property type="evidence" value="ECO:0007669"/>
    <property type="project" value="TreeGrafter"/>
</dbReference>
<evidence type="ECO:0000256" key="10">
    <source>
        <dbReference type="PIRNR" id="PIRNR038927"/>
    </source>
</evidence>
<keyword evidence="5 10" id="KW-0349">Heme</keyword>
<dbReference type="Gene3D" id="1.20.1370.20">
    <property type="match status" value="1"/>
</dbReference>
<dbReference type="OrthoDB" id="9760293at2"/>
<evidence type="ECO:0000256" key="16">
    <source>
        <dbReference type="SAM" id="MobiDB-lite"/>
    </source>
</evidence>
<sequence>MATQDFPGNINKKQEDLEPNKEESSGEFMTTNQGVKVNDDTNSLKVGDRGPSLLEDFILREKITHFDHERIPERVVHARGAAAHGYFQVYESMAKYTKAKFLQDPNVQTPVFVRFSTVAGSRGSTDLARDVRGFAVKFYTEEGNFDLVGNNMPVFFIQDAIKFPDLIHAVKPEPHNEIPQAATAHDTFWDFISLSPESMHMIMWAMSDRAIPRSLRMMEGFGVHTFRFVNEEGVSYFVKFHWKPLLGVHSVAWDEAQKISGKDPDFHRRDLFEAIENGHFPEFEFGVQIVPKDDEHKYDFDLLDPTKIIPEEIVPVVRIGKMVLNKNPDNFFAETEQVAFHPGHIVPGIDFTNDPLLQGRLFSYTDTQLIRLGGPNFHEIPINRPVVPIHNNQRDGYMRQEINVGKSSYHPNSTGGGCPFQAKMSEGGFTSYPERVDAHKVRGRSKSFLDFFSQAKLFFNSQSEYEQQHIIRALRFELGKVTIPAIRERMVGLLSHVNSRLAAEVAAGLGVDIDEPLAPVNHMFGADANTVEFQPVEKQAPIDNAPSLSMANTIKNTIKSRKIAVLIADGVDEAAVAKVKAELAQAEAQAVLIGPRNGSIVTSTNTNIQADMSLLTTASVLFDAVYIPGGDEHVNALIADPDAVHFVNEAYSHCKPIAANGEGITFLQATYVGTKLGSNSPEATLGLVLSENANSTFIQQFIDAIAQHRFWDREKRDKVPS</sequence>
<feature type="region of interest" description="Disordered" evidence="16">
    <location>
        <begin position="1"/>
        <end position="43"/>
    </location>
</feature>
<feature type="binding site" evidence="13">
    <location>
        <position position="114"/>
    </location>
    <ligand>
        <name>heme</name>
        <dbReference type="ChEBI" id="CHEBI:30413"/>
    </ligand>
</feature>
<dbReference type="InterPro" id="IPR041399">
    <property type="entry name" value="Catalase_large_C"/>
</dbReference>
<dbReference type="Pfam" id="PF06628">
    <property type="entry name" value="Catalase-rel"/>
    <property type="match status" value="1"/>
</dbReference>
<evidence type="ECO:0000256" key="8">
    <source>
        <dbReference type="ARBA" id="ARBA00023004"/>
    </source>
</evidence>
<feature type="compositionally biased region" description="Basic and acidic residues" evidence="16">
    <location>
        <begin position="12"/>
        <end position="24"/>
    </location>
</feature>
<dbReference type="GO" id="GO:0006979">
    <property type="term" value="P:response to oxidative stress"/>
    <property type="evidence" value="ECO:0007669"/>
    <property type="project" value="InterPro"/>
</dbReference>
<feature type="binding site" evidence="13">
    <location>
        <position position="360"/>
    </location>
    <ligand>
        <name>heme</name>
        <dbReference type="ChEBI" id="CHEBI:30413"/>
    </ligand>
</feature>
<keyword evidence="19" id="KW-1185">Reference proteome</keyword>
<evidence type="ECO:0000256" key="2">
    <source>
        <dbReference type="ARBA" id="ARBA00010660"/>
    </source>
</evidence>
<dbReference type="AlphaFoldDB" id="A0A327Q076"/>
<dbReference type="SUPFAM" id="SSF56634">
    <property type="entry name" value="Heme-dependent catalase-like"/>
    <property type="match status" value="1"/>
</dbReference>
<evidence type="ECO:0000256" key="15">
    <source>
        <dbReference type="RuleBase" id="RU000498"/>
    </source>
</evidence>
<comment type="catalytic activity">
    <reaction evidence="10 15">
        <text>2 H2O2 = O2 + 2 H2O</text>
        <dbReference type="Rhea" id="RHEA:20309"/>
        <dbReference type="ChEBI" id="CHEBI:15377"/>
        <dbReference type="ChEBI" id="CHEBI:15379"/>
        <dbReference type="ChEBI" id="CHEBI:16240"/>
        <dbReference type="EC" id="1.11.1.6"/>
    </reaction>
</comment>
<evidence type="ECO:0000256" key="9">
    <source>
        <dbReference type="ARBA" id="ARBA00023324"/>
    </source>
</evidence>
<keyword evidence="6 10" id="KW-0479">Metal-binding</keyword>
<dbReference type="PANTHER" id="PTHR42821:SF1">
    <property type="entry name" value="CATALASE-B"/>
    <property type="match status" value="1"/>
</dbReference>
<feature type="binding site" evidence="13">
    <location>
        <position position="163"/>
    </location>
    <ligand>
        <name>heme</name>
        <dbReference type="ChEBI" id="CHEBI:30413"/>
    </ligand>
</feature>
<accession>A0A327Q076</accession>
<dbReference type="PANTHER" id="PTHR42821">
    <property type="entry name" value="CATALASE"/>
    <property type="match status" value="1"/>
</dbReference>
<keyword evidence="9 10" id="KW-0376">Hydrogen peroxide</keyword>
<dbReference type="InterPro" id="IPR029062">
    <property type="entry name" value="Class_I_gatase-like"/>
</dbReference>
<evidence type="ECO:0000256" key="6">
    <source>
        <dbReference type="ARBA" id="ARBA00022723"/>
    </source>
</evidence>
<dbReference type="CDD" id="cd08155">
    <property type="entry name" value="catalase_clade_2"/>
    <property type="match status" value="1"/>
</dbReference>
<dbReference type="PROSITE" id="PS51402">
    <property type="entry name" value="CATALASE_3"/>
    <property type="match status" value="1"/>
</dbReference>
<keyword evidence="4 10" id="KW-0575">Peroxidase</keyword>
<dbReference type="InterPro" id="IPR020835">
    <property type="entry name" value="Catalase_sf"/>
</dbReference>
<dbReference type="FunFam" id="2.40.180.10:FF:000003">
    <property type="entry name" value="Catalase"/>
    <property type="match status" value="1"/>
</dbReference>
<dbReference type="SMART" id="SM01060">
    <property type="entry name" value="Catalase"/>
    <property type="match status" value="1"/>
</dbReference>
<reference evidence="18 19" key="1">
    <citation type="submission" date="2018-06" db="EMBL/GenBank/DDBJ databases">
        <title>Genomic Encyclopedia of Archaeal and Bacterial Type Strains, Phase II (KMG-II): from individual species to whole genera.</title>
        <authorList>
            <person name="Goeker M."/>
        </authorList>
    </citation>
    <scope>NUCLEOTIDE SEQUENCE [LARGE SCALE GENOMIC DNA]</scope>
    <source>
        <strain evidence="18 19">DSM 23857</strain>
    </source>
</reference>
<dbReference type="GO" id="GO:0046872">
    <property type="term" value="F:metal ion binding"/>
    <property type="evidence" value="ECO:0007669"/>
    <property type="project" value="UniProtKB-KW"/>
</dbReference>
<dbReference type="Pfam" id="PF18011">
    <property type="entry name" value="Catalase_C"/>
    <property type="match status" value="1"/>
</dbReference>
<feature type="active site" evidence="11">
    <location>
        <position position="77"/>
    </location>
</feature>
<dbReference type="InterPro" id="IPR010582">
    <property type="entry name" value="Catalase_immune_responsive"/>
</dbReference>
<dbReference type="PROSITE" id="PS00437">
    <property type="entry name" value="CATALASE_1"/>
    <property type="match status" value="1"/>
</dbReference>
<feature type="compositionally biased region" description="Polar residues" evidence="16">
    <location>
        <begin position="27"/>
        <end position="43"/>
    </location>
</feature>
<feature type="domain" description="Catalase core" evidence="17">
    <location>
        <begin position="30"/>
        <end position="418"/>
    </location>
</feature>
<dbReference type="GO" id="GO:0042744">
    <property type="term" value="P:hydrogen peroxide catabolic process"/>
    <property type="evidence" value="ECO:0007669"/>
    <property type="project" value="UniProtKB-UniRule"/>
</dbReference>
<comment type="function">
    <text evidence="10">Decomposes hydrogen peroxide into water and oxygen; serves to protect cells from the toxic effects of hydrogen peroxide.</text>
</comment>
<gene>
    <name evidence="18" type="ORF">LX64_04905</name>
</gene>
<dbReference type="Gene3D" id="2.40.180.10">
    <property type="entry name" value="Catalase core domain"/>
    <property type="match status" value="1"/>
</dbReference>
<dbReference type="PROSITE" id="PS00438">
    <property type="entry name" value="CATALASE_2"/>
    <property type="match status" value="1"/>
</dbReference>
<dbReference type="InterPro" id="IPR024708">
    <property type="entry name" value="Catalase_AS"/>
</dbReference>
<evidence type="ECO:0000256" key="12">
    <source>
        <dbReference type="PIRSR" id="PIRSR038927-2"/>
    </source>
</evidence>
<feature type="cross-link" description="3'-histidyl-3-tyrosine (His-Tyr)" evidence="14">
    <location>
        <begin position="341"/>
        <end position="364"/>
    </location>
</feature>
<evidence type="ECO:0000256" key="11">
    <source>
        <dbReference type="PIRSR" id="PIRSR038927-1"/>
    </source>
</evidence>
<dbReference type="PIRSF" id="PIRSF038927">
    <property type="entry name" value="Catalase_clade2"/>
    <property type="match status" value="1"/>
</dbReference>
<name>A0A327Q076_9BACT</name>
<dbReference type="PRINTS" id="PR00067">
    <property type="entry name" value="CATALASE"/>
</dbReference>
<evidence type="ECO:0000256" key="1">
    <source>
        <dbReference type="ARBA" id="ARBA00001971"/>
    </source>
</evidence>
<proteinExistence type="inferred from homology"/>
<feature type="binding site" evidence="13">
    <location>
        <position position="371"/>
    </location>
    <ligand>
        <name>heme</name>
        <dbReference type="ChEBI" id="CHEBI:30413"/>
    </ligand>
</feature>
<protein>
    <recommendedName>
        <fullName evidence="3 10">Catalase</fullName>
        <ecNumber evidence="3 10">1.11.1.6</ecNumber>
    </recommendedName>
</protein>
<dbReference type="InterPro" id="IPR043156">
    <property type="entry name" value="Catalase_clade2_helical"/>
</dbReference>
<feature type="binding site" description="axial binding residue" evidence="12">
    <location>
        <position position="364"/>
    </location>
    <ligand>
        <name>heme</name>
        <dbReference type="ChEBI" id="CHEBI:30413"/>
    </ligand>
    <ligandPart>
        <name>Fe</name>
        <dbReference type="ChEBI" id="CHEBI:18248"/>
    </ligandPart>
</feature>
<comment type="similarity">
    <text evidence="2">Belongs to the catalase family. HPII subfamily.</text>
</comment>
<dbReference type="EC" id="1.11.1.6" evidence="3 10"/>
<dbReference type="EMBL" id="QLLL01000013">
    <property type="protein sequence ID" value="RAI97855.1"/>
    <property type="molecule type" value="Genomic_DNA"/>
</dbReference>
<evidence type="ECO:0000256" key="4">
    <source>
        <dbReference type="ARBA" id="ARBA00022559"/>
    </source>
</evidence>
<evidence type="ECO:0000313" key="18">
    <source>
        <dbReference type="EMBL" id="RAI97855.1"/>
    </source>
</evidence>
<feature type="active site" evidence="11">
    <location>
        <position position="150"/>
    </location>
</feature>
<evidence type="ECO:0000313" key="19">
    <source>
        <dbReference type="Proteomes" id="UP000249547"/>
    </source>
</evidence>
<dbReference type="GO" id="GO:0004096">
    <property type="term" value="F:catalase activity"/>
    <property type="evidence" value="ECO:0007669"/>
    <property type="project" value="UniProtKB-UniRule"/>
</dbReference>
<dbReference type="RefSeq" id="WP_111600288.1">
    <property type="nucleotide sequence ID" value="NZ_QLLL01000013.1"/>
</dbReference>
<evidence type="ECO:0000256" key="14">
    <source>
        <dbReference type="PIRSR" id="PIRSR038927-4"/>
    </source>
</evidence>
<dbReference type="Pfam" id="PF00199">
    <property type="entry name" value="Catalase"/>
    <property type="match status" value="1"/>
</dbReference>
<dbReference type="CDD" id="cd03132">
    <property type="entry name" value="GATase1_catalase"/>
    <property type="match status" value="1"/>
</dbReference>
<keyword evidence="7 10" id="KW-0560">Oxidoreductase</keyword>
<dbReference type="InterPro" id="IPR011614">
    <property type="entry name" value="Catalase_core"/>
</dbReference>
<dbReference type="InterPro" id="IPR018028">
    <property type="entry name" value="Catalase"/>
</dbReference>
<evidence type="ECO:0000256" key="3">
    <source>
        <dbReference type="ARBA" id="ARBA00012314"/>
    </source>
</evidence>
<evidence type="ECO:0000256" key="13">
    <source>
        <dbReference type="PIRSR" id="PIRSR038927-3"/>
    </source>
</evidence>
<evidence type="ECO:0000256" key="7">
    <source>
        <dbReference type="ARBA" id="ARBA00023002"/>
    </source>
</evidence>
<dbReference type="Proteomes" id="UP000249547">
    <property type="component" value="Unassembled WGS sequence"/>
</dbReference>
<dbReference type="InterPro" id="IPR002226">
    <property type="entry name" value="Catalase_haem_BS"/>
</dbReference>
<comment type="cofactor">
    <cofactor evidence="1 10 12">
        <name>heme</name>
        <dbReference type="ChEBI" id="CHEBI:30413"/>
    </cofactor>
</comment>
<dbReference type="SUPFAM" id="SSF52317">
    <property type="entry name" value="Class I glutamine amidotransferase-like"/>
    <property type="match status" value="1"/>
</dbReference>
<dbReference type="GO" id="GO:0020037">
    <property type="term" value="F:heme binding"/>
    <property type="evidence" value="ECO:0007669"/>
    <property type="project" value="UniProtKB-UniRule"/>
</dbReference>
<keyword evidence="8 10" id="KW-0408">Iron</keyword>
<organism evidence="18 19">
    <name type="scientific">Chitinophaga skermanii</name>
    <dbReference type="NCBI Taxonomy" id="331697"/>
    <lineage>
        <taxon>Bacteria</taxon>
        <taxon>Pseudomonadati</taxon>
        <taxon>Bacteroidota</taxon>
        <taxon>Chitinophagia</taxon>
        <taxon>Chitinophagales</taxon>
        <taxon>Chitinophagaceae</taxon>
        <taxon>Chitinophaga</taxon>
    </lineage>
</organism>
<dbReference type="Gene3D" id="3.40.50.880">
    <property type="match status" value="1"/>
</dbReference>
<evidence type="ECO:0000256" key="5">
    <source>
        <dbReference type="ARBA" id="ARBA00022617"/>
    </source>
</evidence>
<feature type="binding site" evidence="13">
    <location>
        <position position="74"/>
    </location>
    <ligand>
        <name>heme</name>
        <dbReference type="ChEBI" id="CHEBI:30413"/>
    </ligand>
</feature>
<comment type="caution">
    <text evidence="18">The sequence shown here is derived from an EMBL/GenBank/DDBJ whole genome shotgun (WGS) entry which is preliminary data.</text>
</comment>